<keyword evidence="8" id="KW-0198">Cysteine biosynthesis</keyword>
<evidence type="ECO:0000256" key="5">
    <source>
        <dbReference type="ARBA" id="ARBA00022605"/>
    </source>
</evidence>
<reference evidence="12 13" key="2">
    <citation type="submission" date="2018-10" db="EMBL/GenBank/DDBJ databases">
        <authorList>
            <consortium name="Pathogen Informatics"/>
        </authorList>
    </citation>
    <scope>NUCLEOTIDE SEQUENCE [LARGE SCALE GENOMIC DNA]</scope>
</reference>
<keyword evidence="7 10" id="KW-0663">Pyridoxal phosphate</keyword>
<dbReference type="SUPFAM" id="SSF53686">
    <property type="entry name" value="Tryptophan synthase beta subunit-like PLP-dependent enzymes"/>
    <property type="match status" value="1"/>
</dbReference>
<dbReference type="InterPro" id="IPR036052">
    <property type="entry name" value="TrpB-like_PALP_sf"/>
</dbReference>
<dbReference type="STRING" id="51028.A0A0N4VNJ0"/>
<proteinExistence type="inferred from homology"/>
<dbReference type="Proteomes" id="UP000274131">
    <property type="component" value="Unassembled WGS sequence"/>
</dbReference>
<evidence type="ECO:0000313" key="13">
    <source>
        <dbReference type="Proteomes" id="UP000274131"/>
    </source>
</evidence>
<evidence type="ECO:0000259" key="11">
    <source>
        <dbReference type="Pfam" id="PF00291"/>
    </source>
</evidence>
<comment type="similarity">
    <text evidence="3">Belongs to the cysteine synthase/cystathionine beta-synthase family.</text>
</comment>
<dbReference type="FunFam" id="3.40.50.1100:FF:000002">
    <property type="entry name" value="Cysteine synthase"/>
    <property type="match status" value="1"/>
</dbReference>
<dbReference type="InterPro" id="IPR005859">
    <property type="entry name" value="CysK"/>
</dbReference>
<sequence>MNPACSVKDRIAVSMINTAEKEGKIKPGVSTIIEPTSGNTGIGLAMVCASKGYKLILTMPESMSVERRTLIMAYGAQVVLTDASKGMQGAVDMAEDLSRKIPNSFIAQQFMFKFGNPANPRIHYLTTGPEIWQQTNGKVDIVVFGVGTGGSLTGIGSFLRSKNPNIKIYAVEPDESPILSGEKAGPHKIQGIGANFVPEILDTKLYNGIIRVPSDKAIATSKRLAREEGILCGISSGANAWAAMSLANKPENAGRLIVTLLPSFGERYLSSVLYSDIKEIAQKLTVQSSEDALNRINS</sequence>
<evidence type="ECO:0000256" key="4">
    <source>
        <dbReference type="ARBA" id="ARBA00012681"/>
    </source>
</evidence>
<evidence type="ECO:0000313" key="12">
    <source>
        <dbReference type="EMBL" id="VDD96985.1"/>
    </source>
</evidence>
<dbReference type="Gene3D" id="3.40.50.1100">
    <property type="match status" value="2"/>
</dbReference>
<dbReference type="CDD" id="cd01561">
    <property type="entry name" value="CBS_like"/>
    <property type="match status" value="1"/>
</dbReference>
<dbReference type="GO" id="GO:0005737">
    <property type="term" value="C:cytoplasm"/>
    <property type="evidence" value="ECO:0007669"/>
    <property type="project" value="UniProtKB-ARBA"/>
</dbReference>
<feature type="domain" description="Tryptophan synthase beta chain-like PALP" evidence="11">
    <location>
        <begin position="1"/>
        <end position="262"/>
    </location>
</feature>
<evidence type="ECO:0000256" key="10">
    <source>
        <dbReference type="PIRSR" id="PIRSR605856-51"/>
    </source>
</evidence>
<name>A0A0N4VNJ0_ENTVE</name>
<dbReference type="InterPro" id="IPR005856">
    <property type="entry name" value="Cys_synth"/>
</dbReference>
<dbReference type="EC" id="2.5.1.47" evidence="4"/>
<keyword evidence="5" id="KW-0028">Amino-acid biosynthesis</keyword>
<dbReference type="NCBIfam" id="TIGR01139">
    <property type="entry name" value="cysK"/>
    <property type="match status" value="1"/>
</dbReference>
<dbReference type="AlphaFoldDB" id="A0A0N4VNJ0"/>
<dbReference type="NCBIfam" id="TIGR01136">
    <property type="entry name" value="cysKM"/>
    <property type="match status" value="1"/>
</dbReference>
<dbReference type="InterPro" id="IPR001926">
    <property type="entry name" value="TrpB-like_PALP"/>
</dbReference>
<evidence type="ECO:0000256" key="3">
    <source>
        <dbReference type="ARBA" id="ARBA00007103"/>
    </source>
</evidence>
<dbReference type="GO" id="GO:0004124">
    <property type="term" value="F:cysteine synthase activity"/>
    <property type="evidence" value="ECO:0007669"/>
    <property type="project" value="UniProtKB-EC"/>
</dbReference>
<organism evidence="14">
    <name type="scientific">Enterobius vermicularis</name>
    <name type="common">Human pinworm</name>
    <dbReference type="NCBI Taxonomy" id="51028"/>
    <lineage>
        <taxon>Eukaryota</taxon>
        <taxon>Metazoa</taxon>
        <taxon>Ecdysozoa</taxon>
        <taxon>Nematoda</taxon>
        <taxon>Chromadorea</taxon>
        <taxon>Rhabditida</taxon>
        <taxon>Spirurina</taxon>
        <taxon>Oxyuridomorpha</taxon>
        <taxon>Oxyuroidea</taxon>
        <taxon>Oxyuridae</taxon>
        <taxon>Enterobius</taxon>
    </lineage>
</organism>
<dbReference type="FunFam" id="3.40.50.1100:FF:000067">
    <property type="entry name" value="Cysteine synthase"/>
    <property type="match status" value="1"/>
</dbReference>
<comment type="cofactor">
    <cofactor evidence="1 10">
        <name>pyridoxal 5'-phosphate</name>
        <dbReference type="ChEBI" id="CHEBI:597326"/>
    </cofactor>
</comment>
<dbReference type="InterPro" id="IPR050214">
    <property type="entry name" value="Cys_Synth/Cystath_Beta-Synth"/>
</dbReference>
<evidence type="ECO:0000256" key="9">
    <source>
        <dbReference type="ARBA" id="ARBA00047931"/>
    </source>
</evidence>
<reference evidence="14" key="1">
    <citation type="submission" date="2017-02" db="UniProtKB">
        <authorList>
            <consortium name="WormBaseParasite"/>
        </authorList>
    </citation>
    <scope>IDENTIFICATION</scope>
</reference>
<dbReference type="WBParaSite" id="EVEC_0001255301-mRNA-1">
    <property type="protein sequence ID" value="EVEC_0001255301-mRNA-1"/>
    <property type="gene ID" value="EVEC_0001255301"/>
</dbReference>
<keyword evidence="13" id="KW-1185">Reference proteome</keyword>
<feature type="modified residue" description="N6-(pyridoxal phosphate)lysine" evidence="10">
    <location>
        <position position="8"/>
    </location>
</feature>
<protein>
    <recommendedName>
        <fullName evidence="4">cysteine synthase</fullName>
        <ecNumber evidence="4">2.5.1.47</ecNumber>
    </recommendedName>
</protein>
<dbReference type="PANTHER" id="PTHR10314">
    <property type="entry name" value="CYSTATHIONINE BETA-SYNTHASE"/>
    <property type="match status" value="1"/>
</dbReference>
<dbReference type="GO" id="GO:0006535">
    <property type="term" value="P:cysteine biosynthetic process from serine"/>
    <property type="evidence" value="ECO:0007669"/>
    <property type="project" value="InterPro"/>
</dbReference>
<evidence type="ECO:0000256" key="2">
    <source>
        <dbReference type="ARBA" id="ARBA00004962"/>
    </source>
</evidence>
<dbReference type="OrthoDB" id="10259545at2759"/>
<evidence type="ECO:0000256" key="8">
    <source>
        <dbReference type="ARBA" id="ARBA00023192"/>
    </source>
</evidence>
<comment type="catalytic activity">
    <reaction evidence="9">
        <text>O-acetyl-L-serine + hydrogen sulfide = L-cysteine + acetate</text>
        <dbReference type="Rhea" id="RHEA:14829"/>
        <dbReference type="ChEBI" id="CHEBI:29919"/>
        <dbReference type="ChEBI" id="CHEBI:30089"/>
        <dbReference type="ChEBI" id="CHEBI:35235"/>
        <dbReference type="ChEBI" id="CHEBI:58340"/>
        <dbReference type="EC" id="2.5.1.47"/>
    </reaction>
</comment>
<evidence type="ECO:0000313" key="14">
    <source>
        <dbReference type="WBParaSite" id="EVEC_0001255301-mRNA-1"/>
    </source>
</evidence>
<evidence type="ECO:0000256" key="1">
    <source>
        <dbReference type="ARBA" id="ARBA00001933"/>
    </source>
</evidence>
<dbReference type="Pfam" id="PF00291">
    <property type="entry name" value="PALP"/>
    <property type="match status" value="1"/>
</dbReference>
<gene>
    <name evidence="12" type="ORF">EVEC_LOCUS11736</name>
</gene>
<dbReference type="EMBL" id="UXUI01012606">
    <property type="protein sequence ID" value="VDD96985.1"/>
    <property type="molecule type" value="Genomic_DNA"/>
</dbReference>
<evidence type="ECO:0000256" key="7">
    <source>
        <dbReference type="ARBA" id="ARBA00022898"/>
    </source>
</evidence>
<accession>A0A0N4VNJ0</accession>
<evidence type="ECO:0000256" key="6">
    <source>
        <dbReference type="ARBA" id="ARBA00022679"/>
    </source>
</evidence>
<comment type="pathway">
    <text evidence="2">Amino-acid biosynthesis; L-cysteine biosynthesis; L-cysteine from L-serine: step 2/2.</text>
</comment>
<keyword evidence="6" id="KW-0808">Transferase</keyword>